<comment type="caution">
    <text evidence="2">The sequence shown here is derived from an EMBL/GenBank/DDBJ whole genome shotgun (WGS) entry which is preliminary data.</text>
</comment>
<feature type="transmembrane region" description="Helical" evidence="1">
    <location>
        <begin position="45"/>
        <end position="68"/>
    </location>
</feature>
<dbReference type="Proteomes" id="UP000024635">
    <property type="component" value="Unassembled WGS sequence"/>
</dbReference>
<accession>A0A016SJU0</accession>
<dbReference type="AlphaFoldDB" id="A0A016SJU0"/>
<evidence type="ECO:0000256" key="1">
    <source>
        <dbReference type="SAM" id="Phobius"/>
    </source>
</evidence>
<dbReference type="EMBL" id="JARK01001555">
    <property type="protein sequence ID" value="EYB90544.1"/>
    <property type="molecule type" value="Genomic_DNA"/>
</dbReference>
<evidence type="ECO:0000313" key="3">
    <source>
        <dbReference type="Proteomes" id="UP000024635"/>
    </source>
</evidence>
<keyword evidence="1" id="KW-1133">Transmembrane helix</keyword>
<proteinExistence type="predicted"/>
<reference evidence="3" key="1">
    <citation type="journal article" date="2015" name="Nat. Genet.">
        <title>The genome and transcriptome of the zoonotic hookworm Ancylostoma ceylanicum identify infection-specific gene families.</title>
        <authorList>
            <person name="Schwarz E.M."/>
            <person name="Hu Y."/>
            <person name="Antoshechkin I."/>
            <person name="Miller M.M."/>
            <person name="Sternberg P.W."/>
            <person name="Aroian R.V."/>
        </authorList>
    </citation>
    <scope>NUCLEOTIDE SEQUENCE</scope>
    <source>
        <strain evidence="3">HY135</strain>
    </source>
</reference>
<keyword evidence="1" id="KW-0812">Transmembrane</keyword>
<gene>
    <name evidence="2" type="primary">Acey_s0219.g2488</name>
    <name evidence="2" type="ORF">Y032_0219g2488</name>
</gene>
<evidence type="ECO:0000313" key="2">
    <source>
        <dbReference type="EMBL" id="EYB90544.1"/>
    </source>
</evidence>
<keyword evidence="1" id="KW-0472">Membrane</keyword>
<protein>
    <submittedName>
        <fullName evidence="2">Uncharacterized protein</fullName>
    </submittedName>
</protein>
<sequence length="105" mass="11514">MVVSCNSNNCDVAIVAESFISHTSCDTKKNGERLSPTSLIVSPTAVAFMFFCATVPFSFALALTLGNFRTVVCINKNKQKSKLLAYNDYEPFCHKSFLEIGAVSY</sequence>
<organism evidence="2 3">
    <name type="scientific">Ancylostoma ceylanicum</name>
    <dbReference type="NCBI Taxonomy" id="53326"/>
    <lineage>
        <taxon>Eukaryota</taxon>
        <taxon>Metazoa</taxon>
        <taxon>Ecdysozoa</taxon>
        <taxon>Nematoda</taxon>
        <taxon>Chromadorea</taxon>
        <taxon>Rhabditida</taxon>
        <taxon>Rhabditina</taxon>
        <taxon>Rhabditomorpha</taxon>
        <taxon>Strongyloidea</taxon>
        <taxon>Ancylostomatidae</taxon>
        <taxon>Ancylostomatinae</taxon>
        <taxon>Ancylostoma</taxon>
    </lineage>
</organism>
<name>A0A016SJU0_9BILA</name>
<keyword evidence="3" id="KW-1185">Reference proteome</keyword>